<reference evidence="2 3" key="1">
    <citation type="submission" date="2016-11" db="EMBL/GenBank/DDBJ databases">
        <title>Trade-off between light-utilization and light-protection in marine flavobacteria.</title>
        <authorList>
            <person name="Kumagai Y."/>
        </authorList>
    </citation>
    <scope>NUCLEOTIDE SEQUENCE [LARGE SCALE GENOMIC DNA]</scope>
    <source>
        <strain evidence="2 3">NBRC 107125</strain>
    </source>
</reference>
<proteinExistence type="predicted"/>
<evidence type="ECO:0000256" key="1">
    <source>
        <dbReference type="SAM" id="Phobius"/>
    </source>
</evidence>
<gene>
    <name evidence="2" type="ORF">BST96_04990</name>
</gene>
<organism evidence="2 3">
    <name type="scientific">Oceanicoccus sagamiensis</name>
    <dbReference type="NCBI Taxonomy" id="716816"/>
    <lineage>
        <taxon>Bacteria</taxon>
        <taxon>Pseudomonadati</taxon>
        <taxon>Pseudomonadota</taxon>
        <taxon>Gammaproteobacteria</taxon>
        <taxon>Cellvibrionales</taxon>
        <taxon>Spongiibacteraceae</taxon>
        <taxon>Oceanicoccus</taxon>
    </lineage>
</organism>
<evidence type="ECO:0000313" key="3">
    <source>
        <dbReference type="Proteomes" id="UP000193450"/>
    </source>
</evidence>
<dbReference type="Proteomes" id="UP000193450">
    <property type="component" value="Chromosome"/>
</dbReference>
<evidence type="ECO:0000313" key="2">
    <source>
        <dbReference type="EMBL" id="ARN73531.1"/>
    </source>
</evidence>
<sequence>MKLKNMGSRFGYGVIVFLLPLFSYRSYLAGWSQDSFVICMSILILLFILVRVGFLIILRLLILVS</sequence>
<accession>A0A1X9N8N1</accession>
<keyword evidence="1" id="KW-0812">Transmembrane</keyword>
<keyword evidence="1" id="KW-1133">Transmembrane helix</keyword>
<keyword evidence="1" id="KW-0472">Membrane</keyword>
<dbReference type="EMBL" id="CP019343">
    <property type="protein sequence ID" value="ARN73531.1"/>
    <property type="molecule type" value="Genomic_DNA"/>
</dbReference>
<dbReference type="AlphaFoldDB" id="A0A1X9N8N1"/>
<feature type="transmembrane region" description="Helical" evidence="1">
    <location>
        <begin position="12"/>
        <end position="29"/>
    </location>
</feature>
<feature type="transmembrane region" description="Helical" evidence="1">
    <location>
        <begin position="35"/>
        <end position="62"/>
    </location>
</feature>
<protein>
    <submittedName>
        <fullName evidence="2">Uncharacterized protein</fullName>
    </submittedName>
</protein>
<dbReference type="KEGG" id="osg:BST96_04990"/>
<keyword evidence="3" id="KW-1185">Reference proteome</keyword>
<name>A0A1X9N8N1_9GAMM</name>